<name>A0ABQ2I3W5_9BACT</name>
<organism evidence="2 3">
    <name type="scientific">Dyadobacter beijingensis</name>
    <dbReference type="NCBI Taxonomy" id="365489"/>
    <lineage>
        <taxon>Bacteria</taxon>
        <taxon>Pseudomonadati</taxon>
        <taxon>Bacteroidota</taxon>
        <taxon>Cytophagia</taxon>
        <taxon>Cytophagales</taxon>
        <taxon>Spirosomataceae</taxon>
        <taxon>Dyadobacter</taxon>
    </lineage>
</organism>
<accession>A0ABQ2I3W5</accession>
<gene>
    <name evidence="2" type="ORF">GCM10010967_32610</name>
</gene>
<reference evidence="3" key="1">
    <citation type="journal article" date="2019" name="Int. J. Syst. Evol. Microbiol.">
        <title>The Global Catalogue of Microorganisms (GCM) 10K type strain sequencing project: providing services to taxonomists for standard genome sequencing and annotation.</title>
        <authorList>
            <consortium name="The Broad Institute Genomics Platform"/>
            <consortium name="The Broad Institute Genome Sequencing Center for Infectious Disease"/>
            <person name="Wu L."/>
            <person name="Ma J."/>
        </authorList>
    </citation>
    <scope>NUCLEOTIDE SEQUENCE [LARGE SCALE GENOMIC DNA]</scope>
    <source>
        <strain evidence="3">CGMCC 1.6375</strain>
    </source>
</reference>
<protein>
    <submittedName>
        <fullName evidence="2">Uncharacterized protein</fullName>
    </submittedName>
</protein>
<dbReference type="SUPFAM" id="SSF55486">
    <property type="entry name" value="Metalloproteases ('zincins'), catalytic domain"/>
    <property type="match status" value="1"/>
</dbReference>
<dbReference type="Proteomes" id="UP000632339">
    <property type="component" value="Unassembled WGS sequence"/>
</dbReference>
<sequence>MIMAKKNNTPEMPATTPVMPDEQHPDYQAYTYGDDDAEAAAQAGGAGPGIPGVPQIPIPMEPFPDLPFPNLPNLPLKICSAVSGRYKLRNVLPTGPNGPIGVPIFNLTSITVRVDVDRFYPQKRISVQVSRVLPRSTAHIIADVTSDKCTGLNRRRIEAVISYREGNNALIPGERLLFEASRGLGAGYSNYKLTVFGSATPTKTYVLDFVSQYFDDVEFEVDKVANADDPTTEYQTHSHPNHPASLPNETISFETVYKRAGFNATMSPNRSEIPISGAGANGTWSDSEMHNAMVTYWSRFSNLPQWALWVLFARQHDEGYSLGGIMFDDIGPNHRQGTSIFTESFIKDVTPGDTNPDAWRKRMVFWTAVHEMGHAFNLAHSWQKAMSTPDGGHPWLPLVNQPEARSFMNYPFFVSGKERAFFSNFEFRFTNEELLFMRHAPRRFVQMGNENWFSNHGFEEPRQDMFSGRFKLEVRPNRENNTYSFLEPVSIELKLTNTSGLPLALDEHLLQDGGHIILFVQKDSGTVKKWQPMIVRCHDEHKKMLADGESIYGTHIVSASTSGWLIDEPGFYNIQAGVDMVDEVLLSNVLRVFVAPSTNPEENKLAPDYFTEDVSRALVFDGAPALYKAMDTLQEVTERLPGTAASLHATKAVAAPLLKPYKKLEQKDGSLVVEASKPDIDKAAQLQTAALMSSPDKAADTFGHIDYFKSMEKLADALNDSGQKAEAKKVMSSSIATMKSRDVLSEVIQQAENKAKAL</sequence>
<proteinExistence type="predicted"/>
<evidence type="ECO:0000313" key="3">
    <source>
        <dbReference type="Proteomes" id="UP000632339"/>
    </source>
</evidence>
<dbReference type="EMBL" id="BMLI01000001">
    <property type="protein sequence ID" value="GGM96434.1"/>
    <property type="molecule type" value="Genomic_DNA"/>
</dbReference>
<evidence type="ECO:0000313" key="2">
    <source>
        <dbReference type="EMBL" id="GGM96434.1"/>
    </source>
</evidence>
<feature type="compositionally biased region" description="Polar residues" evidence="1">
    <location>
        <begin position="1"/>
        <end position="10"/>
    </location>
</feature>
<comment type="caution">
    <text evidence="2">The sequence shown here is derived from an EMBL/GenBank/DDBJ whole genome shotgun (WGS) entry which is preliminary data.</text>
</comment>
<evidence type="ECO:0000256" key="1">
    <source>
        <dbReference type="SAM" id="MobiDB-lite"/>
    </source>
</evidence>
<feature type="region of interest" description="Disordered" evidence="1">
    <location>
        <begin position="1"/>
        <end position="22"/>
    </location>
</feature>
<keyword evidence="3" id="KW-1185">Reference proteome</keyword>